<dbReference type="Pfam" id="PF01040">
    <property type="entry name" value="UbiA"/>
    <property type="match status" value="1"/>
</dbReference>
<dbReference type="GO" id="GO:0016765">
    <property type="term" value="F:transferase activity, transferring alkyl or aryl (other than methyl) groups"/>
    <property type="evidence" value="ECO:0007669"/>
    <property type="project" value="InterPro"/>
</dbReference>
<evidence type="ECO:0000256" key="5">
    <source>
        <dbReference type="ARBA" id="ARBA00023136"/>
    </source>
</evidence>
<name>A0A7C4MPX0_9BACT</name>
<keyword evidence="7" id="KW-0808">Transferase</keyword>
<feature type="transmembrane region" description="Helical" evidence="6">
    <location>
        <begin position="133"/>
        <end position="153"/>
    </location>
</feature>
<evidence type="ECO:0000256" key="6">
    <source>
        <dbReference type="SAM" id="Phobius"/>
    </source>
</evidence>
<organism evidence="7">
    <name type="scientific">Desulfatirhabdium butyrativorans</name>
    <dbReference type="NCBI Taxonomy" id="340467"/>
    <lineage>
        <taxon>Bacteria</taxon>
        <taxon>Pseudomonadati</taxon>
        <taxon>Thermodesulfobacteriota</taxon>
        <taxon>Desulfobacteria</taxon>
        <taxon>Desulfobacterales</taxon>
        <taxon>Desulfatirhabdiaceae</taxon>
        <taxon>Desulfatirhabdium</taxon>
    </lineage>
</organism>
<dbReference type="AlphaFoldDB" id="A0A7C4MPX0"/>
<evidence type="ECO:0000313" key="7">
    <source>
        <dbReference type="EMBL" id="HGU32927.1"/>
    </source>
</evidence>
<dbReference type="PANTHER" id="PTHR42723">
    <property type="entry name" value="CHLOROPHYLL SYNTHASE"/>
    <property type="match status" value="1"/>
</dbReference>
<evidence type="ECO:0000256" key="3">
    <source>
        <dbReference type="ARBA" id="ARBA00022692"/>
    </source>
</evidence>
<accession>A0A7C4MPX0</accession>
<dbReference type="Gene3D" id="1.10.357.140">
    <property type="entry name" value="UbiA prenyltransferase"/>
    <property type="match status" value="1"/>
</dbReference>
<feature type="transmembrane region" description="Helical" evidence="6">
    <location>
        <begin position="159"/>
        <end position="176"/>
    </location>
</feature>
<dbReference type="CDD" id="cd13963">
    <property type="entry name" value="PT_UbiA_2"/>
    <property type="match status" value="1"/>
</dbReference>
<proteinExistence type="predicted"/>
<keyword evidence="2" id="KW-1003">Cell membrane</keyword>
<keyword evidence="4 6" id="KW-1133">Transmembrane helix</keyword>
<keyword evidence="3 6" id="KW-0812">Transmembrane</keyword>
<feature type="transmembrane region" description="Helical" evidence="6">
    <location>
        <begin position="274"/>
        <end position="293"/>
    </location>
</feature>
<sequence>MLKLRALFHAARVHHYVKNGFIWLPLIFGHKLLDPAAVLRTLGAFVAFSLAASAVYVLNDIRDRNEDRLHPTKRLRPIASGAVSVAEAGVFSLLLFASGVVLAFILLPASFLGVILAYGGLNVAYSLHLKSLAIMDIVCIAIGFVLRIVAGGIAAEVSISHWIVIMTFLMALFLGLTKRRDDLMTHAASDDWQRTSLSGYSLEFISLGITVLSAVLVVAYILYTVSPDITRIHHSRHLYLSAGWVVVGILRYLQRIFVYREPGSPVALLFGDRILQLILIGWMLHTLLILYGGRLWS</sequence>
<reference evidence="7" key="1">
    <citation type="journal article" date="2020" name="mSystems">
        <title>Genome- and Community-Level Interaction Insights into Carbon Utilization and Element Cycling Functions of Hydrothermarchaeota in Hydrothermal Sediment.</title>
        <authorList>
            <person name="Zhou Z."/>
            <person name="Liu Y."/>
            <person name="Xu W."/>
            <person name="Pan J."/>
            <person name="Luo Z.H."/>
            <person name="Li M."/>
        </authorList>
    </citation>
    <scope>NUCLEOTIDE SEQUENCE [LARGE SCALE GENOMIC DNA]</scope>
    <source>
        <strain evidence="7">SpSt-477</strain>
    </source>
</reference>
<feature type="transmembrane region" description="Helical" evidence="6">
    <location>
        <begin position="237"/>
        <end position="253"/>
    </location>
</feature>
<comment type="subcellular location">
    <subcellularLocation>
        <location evidence="1">Membrane</location>
        <topology evidence="1">Multi-pass membrane protein</topology>
    </subcellularLocation>
</comment>
<keyword evidence="5 6" id="KW-0472">Membrane</keyword>
<protein>
    <submittedName>
        <fullName evidence="7">Prenyltransferase</fullName>
    </submittedName>
</protein>
<feature type="transmembrane region" description="Helical" evidence="6">
    <location>
        <begin position="102"/>
        <end position="121"/>
    </location>
</feature>
<dbReference type="InterPro" id="IPR050475">
    <property type="entry name" value="Prenyltransferase_related"/>
</dbReference>
<dbReference type="InterPro" id="IPR000537">
    <property type="entry name" value="UbiA_prenyltransferase"/>
</dbReference>
<dbReference type="InterPro" id="IPR044878">
    <property type="entry name" value="UbiA_sf"/>
</dbReference>
<dbReference type="GO" id="GO:0016020">
    <property type="term" value="C:membrane"/>
    <property type="evidence" value="ECO:0007669"/>
    <property type="project" value="UniProtKB-SubCell"/>
</dbReference>
<comment type="caution">
    <text evidence="7">The sequence shown here is derived from an EMBL/GenBank/DDBJ whole genome shotgun (WGS) entry which is preliminary data.</text>
</comment>
<gene>
    <name evidence="7" type="ORF">ENS29_08730</name>
</gene>
<dbReference type="EMBL" id="DSUH01000205">
    <property type="protein sequence ID" value="HGU32927.1"/>
    <property type="molecule type" value="Genomic_DNA"/>
</dbReference>
<evidence type="ECO:0000256" key="1">
    <source>
        <dbReference type="ARBA" id="ARBA00004141"/>
    </source>
</evidence>
<dbReference type="PANTHER" id="PTHR42723:SF1">
    <property type="entry name" value="CHLOROPHYLL SYNTHASE, CHLOROPLASTIC"/>
    <property type="match status" value="1"/>
</dbReference>
<feature type="transmembrane region" description="Helical" evidence="6">
    <location>
        <begin position="37"/>
        <end position="58"/>
    </location>
</feature>
<evidence type="ECO:0000256" key="4">
    <source>
        <dbReference type="ARBA" id="ARBA00022989"/>
    </source>
</evidence>
<evidence type="ECO:0000256" key="2">
    <source>
        <dbReference type="ARBA" id="ARBA00022475"/>
    </source>
</evidence>
<feature type="transmembrane region" description="Helical" evidence="6">
    <location>
        <begin position="204"/>
        <end position="225"/>
    </location>
</feature>